<dbReference type="InterPro" id="IPR017850">
    <property type="entry name" value="Alkaline_phosphatase_core_sf"/>
</dbReference>
<keyword evidence="10" id="KW-1185">Reference proteome</keyword>
<feature type="domain" description="Sulfatase N-terminal" evidence="8">
    <location>
        <begin position="301"/>
        <end position="584"/>
    </location>
</feature>
<comment type="caution">
    <text evidence="9">The sequence shown here is derived from an EMBL/GenBank/DDBJ whole genome shotgun (WGS) entry which is preliminary data.</text>
</comment>
<feature type="transmembrane region" description="Helical" evidence="7">
    <location>
        <begin position="73"/>
        <end position="91"/>
    </location>
</feature>
<evidence type="ECO:0000259" key="8">
    <source>
        <dbReference type="Pfam" id="PF00884"/>
    </source>
</evidence>
<organism evidence="9 10">
    <name type="scientific">Lysinibacillus composti</name>
    <dbReference type="NCBI Taxonomy" id="720633"/>
    <lineage>
        <taxon>Bacteria</taxon>
        <taxon>Bacillati</taxon>
        <taxon>Bacillota</taxon>
        <taxon>Bacilli</taxon>
        <taxon>Bacillales</taxon>
        <taxon>Bacillaceae</taxon>
        <taxon>Lysinibacillus</taxon>
    </lineage>
</organism>
<evidence type="ECO:0000256" key="2">
    <source>
        <dbReference type="ARBA" id="ARBA00004936"/>
    </source>
</evidence>
<feature type="transmembrane region" description="Helical" evidence="7">
    <location>
        <begin position="132"/>
        <end position="151"/>
    </location>
</feature>
<dbReference type="SUPFAM" id="SSF53649">
    <property type="entry name" value="Alkaline phosphatase-like"/>
    <property type="match status" value="1"/>
</dbReference>
<dbReference type="EMBL" id="RRCT01000003">
    <property type="protein sequence ID" value="RQW75508.1"/>
    <property type="molecule type" value="Genomic_DNA"/>
</dbReference>
<dbReference type="Proteomes" id="UP000274033">
    <property type="component" value="Unassembled WGS sequence"/>
</dbReference>
<evidence type="ECO:0000256" key="4">
    <source>
        <dbReference type="ARBA" id="ARBA00022692"/>
    </source>
</evidence>
<dbReference type="RefSeq" id="WP_124763299.1">
    <property type="nucleotide sequence ID" value="NZ_JAFBDY010000009.1"/>
</dbReference>
<dbReference type="GO" id="GO:0005886">
    <property type="term" value="C:plasma membrane"/>
    <property type="evidence" value="ECO:0007669"/>
    <property type="project" value="UniProtKB-SubCell"/>
</dbReference>
<dbReference type="PANTHER" id="PTHR47371:SF3">
    <property type="entry name" value="PHOSPHOGLYCEROL TRANSFERASE I"/>
    <property type="match status" value="1"/>
</dbReference>
<feature type="transmembrane region" description="Helical" evidence="7">
    <location>
        <begin position="12"/>
        <end position="30"/>
    </location>
</feature>
<sequence length="658" mass="76030">MLVKLKKNYTPIIGVFSFLLLFLLVNFEYFMNPDTKSISKYFYIYLFVTVMVMLLGLKQYIDSKDKVNHLKWNIIDNILILLVPIFSYVMFESTTGSLGTVKEIHLIVINILCFYTIYLLVFIILNNTKLTIILVSTVLFILSLVEFYISAFRGRPLMLGDFELINTSLSIVSTYNFFLNKGILTGLALYCVMLVIGCMKTIKVESKVKRLVYSIIILCLVSVNLYGLFSGYIVKKYNLTVNQWSPLSSYQENGFILSTIVSYKMTSVEKPANYSKDHANEILLGVDEENSIGTTYEKPENLIVIMNESLADFSVINEFETNENVTPIMDNLKKNVWKGNLYVSAFGGSTANTEYEFLTGNTTAFIPNSIIAYQNYIRSDSPSIVKTIKQDNFETLAYHPYYPENYNRDGVYPLLGFNEFLSLEDYKGNMLRWWPNDSDMFKELAQIHKEKQNNEKLFMFNVTMQNHGPYDDQTFTSHIQLAESPDKYPQTEQYLSLVNLTDKAFGELTSYFESVEEKTLIVMFGDHYPNVETEFLESLYGKPMSALTNEETMKMYQTPFIIWANYDIGYKYIDKISTNFLGTFLMKNFGFETTVYQDYLYDLYSKTPVISTIGVYDAEGVFYPWDSLSVHEELINGYRIVQYNNIFDNGDQLEGVYD</sequence>
<feature type="transmembrane region" description="Helical" evidence="7">
    <location>
        <begin position="103"/>
        <end position="125"/>
    </location>
</feature>
<dbReference type="InterPro" id="IPR050448">
    <property type="entry name" value="OpgB/LTA_synthase_biosynth"/>
</dbReference>
<dbReference type="OrthoDB" id="243547at2"/>
<feature type="transmembrane region" description="Helical" evidence="7">
    <location>
        <begin position="211"/>
        <end position="234"/>
    </location>
</feature>
<evidence type="ECO:0000256" key="6">
    <source>
        <dbReference type="ARBA" id="ARBA00023136"/>
    </source>
</evidence>
<protein>
    <recommendedName>
        <fullName evidence="8">Sulfatase N-terminal domain-containing protein</fullName>
    </recommendedName>
</protein>
<evidence type="ECO:0000313" key="10">
    <source>
        <dbReference type="Proteomes" id="UP000274033"/>
    </source>
</evidence>
<dbReference type="Gene3D" id="3.40.720.10">
    <property type="entry name" value="Alkaline Phosphatase, subunit A"/>
    <property type="match status" value="1"/>
</dbReference>
<evidence type="ECO:0000256" key="1">
    <source>
        <dbReference type="ARBA" id="ARBA00004651"/>
    </source>
</evidence>
<accession>A0A3N9UJB5</accession>
<dbReference type="CDD" id="cd16015">
    <property type="entry name" value="LTA_synthase"/>
    <property type="match status" value="1"/>
</dbReference>
<keyword evidence="5 7" id="KW-1133">Transmembrane helix</keyword>
<comment type="subcellular location">
    <subcellularLocation>
        <location evidence="1">Cell membrane</location>
        <topology evidence="1">Multi-pass membrane protein</topology>
    </subcellularLocation>
</comment>
<evidence type="ECO:0000256" key="3">
    <source>
        <dbReference type="ARBA" id="ARBA00022475"/>
    </source>
</evidence>
<dbReference type="AlphaFoldDB" id="A0A3N9UJB5"/>
<feature type="transmembrane region" description="Helical" evidence="7">
    <location>
        <begin position="178"/>
        <end position="199"/>
    </location>
</feature>
<comment type="pathway">
    <text evidence="2">Cell wall biogenesis; lipoteichoic acid biosynthesis.</text>
</comment>
<proteinExistence type="predicted"/>
<gene>
    <name evidence="9" type="ORF">EBB45_05045</name>
</gene>
<name>A0A3N9UJB5_9BACI</name>
<keyword evidence="3" id="KW-1003">Cell membrane</keyword>
<evidence type="ECO:0000313" key="9">
    <source>
        <dbReference type="EMBL" id="RQW75508.1"/>
    </source>
</evidence>
<reference evidence="9 10" key="1">
    <citation type="journal article" date="2013" name="J. Microbiol.">
        <title>Lysinibacillus chungkukjangi sp. nov., isolated from Chungkukjang, Korean fermented soybean food.</title>
        <authorList>
            <person name="Kim S.J."/>
            <person name="Jang Y.H."/>
            <person name="Hamada M."/>
            <person name="Ahn J.H."/>
            <person name="Weon H.Y."/>
            <person name="Suzuki K."/>
            <person name="Whang K.S."/>
            <person name="Kwon S.W."/>
        </authorList>
    </citation>
    <scope>NUCLEOTIDE SEQUENCE [LARGE SCALE GENOMIC DNA]</scope>
    <source>
        <strain evidence="9 10">MCCC 1A12701</strain>
    </source>
</reference>
<keyword evidence="4 7" id="KW-0812">Transmembrane</keyword>
<keyword evidence="6 7" id="KW-0472">Membrane</keyword>
<dbReference type="Pfam" id="PF00884">
    <property type="entry name" value="Sulfatase"/>
    <property type="match status" value="1"/>
</dbReference>
<evidence type="ECO:0000256" key="5">
    <source>
        <dbReference type="ARBA" id="ARBA00022989"/>
    </source>
</evidence>
<dbReference type="InterPro" id="IPR000917">
    <property type="entry name" value="Sulfatase_N"/>
</dbReference>
<evidence type="ECO:0000256" key="7">
    <source>
        <dbReference type="SAM" id="Phobius"/>
    </source>
</evidence>
<dbReference type="PANTHER" id="PTHR47371">
    <property type="entry name" value="LIPOTEICHOIC ACID SYNTHASE"/>
    <property type="match status" value="1"/>
</dbReference>
<feature type="transmembrane region" description="Helical" evidence="7">
    <location>
        <begin position="42"/>
        <end position="61"/>
    </location>
</feature>